<dbReference type="SUPFAM" id="SSF143011">
    <property type="entry name" value="RelE-like"/>
    <property type="match status" value="1"/>
</dbReference>
<dbReference type="Pfam" id="PF06769">
    <property type="entry name" value="YoeB_toxin"/>
    <property type="match status" value="1"/>
</dbReference>
<reference evidence="1 2" key="1">
    <citation type="journal article" date="2014" name="ISME J.">
        <title>Ecophysiology of Thioploca ingrica as revealed by the complete genome sequence supplemented with proteomic evidence.</title>
        <authorList>
            <person name="Kojima H."/>
            <person name="Ogura Y."/>
            <person name="Yamamoto N."/>
            <person name="Togashi T."/>
            <person name="Mori H."/>
            <person name="Watanabe T."/>
            <person name="Nemoto F."/>
            <person name="Kurokawa K."/>
            <person name="Hayashi T."/>
            <person name="Fukui M."/>
        </authorList>
    </citation>
    <scope>NUCLEOTIDE SEQUENCE [LARGE SCALE GENOMIC DNA]</scope>
</reference>
<dbReference type="InterPro" id="IPR035093">
    <property type="entry name" value="RelE/ParE_toxin_dom_sf"/>
</dbReference>
<dbReference type="InterPro" id="IPR009614">
    <property type="entry name" value="YoeB_toxin"/>
</dbReference>
<organism evidence="1 2">
    <name type="scientific">Thioploca ingrica</name>
    <dbReference type="NCBI Taxonomy" id="40754"/>
    <lineage>
        <taxon>Bacteria</taxon>
        <taxon>Pseudomonadati</taxon>
        <taxon>Pseudomonadota</taxon>
        <taxon>Gammaproteobacteria</taxon>
        <taxon>Thiotrichales</taxon>
        <taxon>Thiotrichaceae</taxon>
        <taxon>Thioploca</taxon>
    </lineage>
</organism>
<gene>
    <name evidence="1" type="ORF">THII_1636</name>
</gene>
<accession>A0A090ADI3</accession>
<sequence length="56" mass="6713">MRKLLIDNQAIEDLKWWIKQDKRVALKIIELLESLPIEPFTGKGKPEMLKYKLSRF</sequence>
<proteinExistence type="predicted"/>
<dbReference type="Gene3D" id="3.30.2310.20">
    <property type="entry name" value="RelE-like"/>
    <property type="match status" value="1"/>
</dbReference>
<dbReference type="GO" id="GO:0004519">
    <property type="term" value="F:endonuclease activity"/>
    <property type="evidence" value="ECO:0007669"/>
    <property type="project" value="InterPro"/>
</dbReference>
<dbReference type="EMBL" id="AP014633">
    <property type="protein sequence ID" value="BAP55933.1"/>
    <property type="molecule type" value="Genomic_DNA"/>
</dbReference>
<dbReference type="AlphaFoldDB" id="A0A090ADI3"/>
<dbReference type="KEGG" id="tig:THII_1636"/>
<dbReference type="HOGENOM" id="CLU_169492_2_0_6"/>
<protein>
    <submittedName>
        <fullName evidence="1">Addiction module antitoxin</fullName>
    </submittedName>
</protein>
<evidence type="ECO:0000313" key="1">
    <source>
        <dbReference type="EMBL" id="BAP55933.1"/>
    </source>
</evidence>
<dbReference type="STRING" id="40754.THII_1636"/>
<dbReference type="GO" id="GO:0006401">
    <property type="term" value="P:RNA catabolic process"/>
    <property type="evidence" value="ECO:0007669"/>
    <property type="project" value="InterPro"/>
</dbReference>
<evidence type="ECO:0000313" key="2">
    <source>
        <dbReference type="Proteomes" id="UP000031623"/>
    </source>
</evidence>
<dbReference type="Proteomes" id="UP000031623">
    <property type="component" value="Chromosome"/>
</dbReference>
<name>A0A090ADI3_9GAMM</name>
<keyword evidence="2" id="KW-1185">Reference proteome</keyword>